<dbReference type="GeneID" id="64765222"/>
<accession>A0A411CC64</accession>
<dbReference type="KEGG" id="vg:64765222"/>
<keyword evidence="3" id="KW-1185">Reference proteome</keyword>
<organism evidence="2 3">
    <name type="scientific">Mycobacterium phage QBert</name>
    <dbReference type="NCBI Taxonomy" id="2502469"/>
    <lineage>
        <taxon>Viruses</taxon>
        <taxon>Duplodnaviria</taxon>
        <taxon>Heunggongvirae</taxon>
        <taxon>Uroviricota</taxon>
        <taxon>Caudoviricetes</taxon>
        <taxon>Ceeclamvirinae</taxon>
        <taxon>Bixzunavirus</taxon>
        <taxon>Bixzunavirus qbert</taxon>
    </lineage>
</organism>
<feature type="region of interest" description="Disordered" evidence="1">
    <location>
        <begin position="117"/>
        <end position="147"/>
    </location>
</feature>
<evidence type="ECO:0000313" key="3">
    <source>
        <dbReference type="Proteomes" id="UP000289739"/>
    </source>
</evidence>
<reference evidence="2 3" key="1">
    <citation type="submission" date="2019-01" db="EMBL/GenBank/DDBJ databases">
        <authorList>
            <person name="Divens A.M."/>
            <person name="Fryberger R.B."/>
            <person name="Lauer M.J."/>
            <person name="Garlena R.A."/>
            <person name="Russell D.A."/>
            <person name="Pope W.H."/>
            <person name="Jacobs-Sera D."/>
            <person name="Hatfull G.F."/>
        </authorList>
    </citation>
    <scope>NUCLEOTIDE SEQUENCE [LARGE SCALE GENOMIC DNA]</scope>
</reference>
<dbReference type="Proteomes" id="UP000289739">
    <property type="component" value="Segment"/>
</dbReference>
<dbReference type="EMBL" id="MK359345">
    <property type="protein sequence ID" value="QAY11441.1"/>
    <property type="molecule type" value="Genomic_DNA"/>
</dbReference>
<dbReference type="RefSeq" id="YP_010058195.1">
    <property type="nucleotide sequence ID" value="NC_054720.1"/>
</dbReference>
<sequence>MCNRRRIVTAREQFEMLQPWYRKAAFDPIEDNFGPHYRPGRDPAIDRAANAYAMWAGRVDDSNFDQLSHELVRSVNDAGFGPHTDPYDAMVDLQRYLRRKQGSAHPEAHPDLHHSFATHGSVHTTGGRVLPQRTANSPTFQDPAGWTFHKSFEPSQHALQGARAYASLVGLPDPHSGHVDYLNARRTPDSVAKVAKAYDSLPDMDRSAVPHFQAMADEVAKQHDFMTNRLGIKTQSVDYDPYTDVHEMLHDINHNKTLKVMGTHVTGGHPLFSNKQNDMFRAVHDFFGHAATGRSFDRHGEQAAYLAHAQMFSPHALPALASETKGQNSSLIYNGQFGPQKIGIMSPEHYTDGLALHRPRMSSYRTAVGDPQWQNEVEKAVRETGGYTFRDRPGDGPQSGFMVALPGAEKIVPRDEFSGEDAARYRQEWDDRIREDPDRYQGGWDDVESGNFYHDVAKHYDDLWESGVAGRAENDEDAQHGIYHLDSDTTFSPLEVNYGGTPGYMMARRED</sequence>
<name>A0A411CC64_9CAUD</name>
<evidence type="ECO:0000256" key="1">
    <source>
        <dbReference type="SAM" id="MobiDB-lite"/>
    </source>
</evidence>
<proteinExistence type="predicted"/>
<gene>
    <name evidence="2" type="primary">100</name>
    <name evidence="2" type="ORF">SEA_QBERT_100</name>
</gene>
<evidence type="ECO:0000313" key="2">
    <source>
        <dbReference type="EMBL" id="QAY11441.1"/>
    </source>
</evidence>
<protein>
    <submittedName>
        <fullName evidence="2">Uncharacterized protein</fullName>
    </submittedName>
</protein>